<dbReference type="AlphaFoldDB" id="A0A368ZEB9"/>
<evidence type="ECO:0000259" key="2">
    <source>
        <dbReference type="Pfam" id="PF14289"/>
    </source>
</evidence>
<name>A0A368ZEB9_9FLAO</name>
<evidence type="ECO:0000313" key="4">
    <source>
        <dbReference type="Proteomes" id="UP000253436"/>
    </source>
</evidence>
<comment type="caution">
    <text evidence="3">The sequence shown here is derived from an EMBL/GenBank/DDBJ whole genome shotgun (WGS) entry which is preliminary data.</text>
</comment>
<sequence length="236" mass="26580">MTKLNKILSLTFIVALAFSCSQSPNTNFTLKGRIKGLKKGMVYLQKDGDSSIVNLDSVAISGQSEFSLHTDLEEPEILYLKLFKNDKDEHYIPFFADQGVTEISTTLKNFNYDSKIKGSEQQNLLNEYTSVVSKYNSKNLDLIEASFIAQKANDSVTADSLNRASDKLIKRKYAYTIQYALNHKDNEIAPYLALYETRNVNPVFIDSIYKSLSPEVKTSLYGKKLAETIAARKEAN</sequence>
<organism evidence="3 4">
    <name type="scientific">Winogradskyella arenosi</name>
    <dbReference type="NCBI Taxonomy" id="533325"/>
    <lineage>
        <taxon>Bacteria</taxon>
        <taxon>Pseudomonadati</taxon>
        <taxon>Bacteroidota</taxon>
        <taxon>Flavobacteriia</taxon>
        <taxon>Flavobacteriales</taxon>
        <taxon>Flavobacteriaceae</taxon>
        <taxon>Winogradskyella</taxon>
    </lineage>
</organism>
<keyword evidence="1" id="KW-0732">Signal</keyword>
<accession>A0A368ZEB9</accession>
<proteinExistence type="predicted"/>
<dbReference type="OrthoDB" id="1143206at2"/>
<keyword evidence="4" id="KW-1185">Reference proteome</keyword>
<dbReference type="Pfam" id="PF14289">
    <property type="entry name" value="DUF4369"/>
    <property type="match status" value="1"/>
</dbReference>
<dbReference type="Proteomes" id="UP000253436">
    <property type="component" value="Unassembled WGS sequence"/>
</dbReference>
<dbReference type="PROSITE" id="PS51257">
    <property type="entry name" value="PROKAR_LIPOPROTEIN"/>
    <property type="match status" value="1"/>
</dbReference>
<dbReference type="InterPro" id="IPR025380">
    <property type="entry name" value="DUF4369"/>
</dbReference>
<feature type="domain" description="DUF4369" evidence="2">
    <location>
        <begin position="28"/>
        <end position="124"/>
    </location>
</feature>
<gene>
    <name evidence="3" type="ORF">DFQ08_103429</name>
</gene>
<feature type="chain" id="PRO_5016663068" evidence="1">
    <location>
        <begin position="24"/>
        <end position="236"/>
    </location>
</feature>
<dbReference type="RefSeq" id="WP_114310097.1">
    <property type="nucleotide sequence ID" value="NZ_QPJO01000003.1"/>
</dbReference>
<dbReference type="EMBL" id="QPJO01000003">
    <property type="protein sequence ID" value="RCW91599.1"/>
    <property type="molecule type" value="Genomic_DNA"/>
</dbReference>
<reference evidence="3 4" key="1">
    <citation type="submission" date="2018-07" db="EMBL/GenBank/DDBJ databases">
        <title>Genomic Encyclopedia of Type Strains, Phase III (KMG-III): the genomes of soil and plant-associated and newly described type strains.</title>
        <authorList>
            <person name="Whitman W."/>
        </authorList>
    </citation>
    <scope>NUCLEOTIDE SEQUENCE [LARGE SCALE GENOMIC DNA]</scope>
    <source>
        <strain evidence="3 4">CECT 7958</strain>
    </source>
</reference>
<protein>
    <submittedName>
        <fullName evidence="3">Uncharacterized protein DUF4369</fullName>
    </submittedName>
</protein>
<evidence type="ECO:0000313" key="3">
    <source>
        <dbReference type="EMBL" id="RCW91599.1"/>
    </source>
</evidence>
<evidence type="ECO:0000256" key="1">
    <source>
        <dbReference type="SAM" id="SignalP"/>
    </source>
</evidence>
<feature type="signal peptide" evidence="1">
    <location>
        <begin position="1"/>
        <end position="23"/>
    </location>
</feature>